<dbReference type="RefSeq" id="WP_144261446.1">
    <property type="nucleotide sequence ID" value="NZ_QMDX01000003.1"/>
</dbReference>
<evidence type="ECO:0000256" key="1">
    <source>
        <dbReference type="SAM" id="Phobius"/>
    </source>
</evidence>
<evidence type="ECO:0000313" key="2">
    <source>
        <dbReference type="EMBL" id="TSD14726.1"/>
    </source>
</evidence>
<keyword evidence="3" id="KW-1185">Reference proteome</keyword>
<sequence length="72" mass="7138">MVESGISPAEALDLVVTNVLSDPVTLVLVLFGAAFVGGASAVLGYLSLGAAVEQVAALVPRRGSASGPNEEN</sequence>
<feature type="transmembrane region" description="Helical" evidence="1">
    <location>
        <begin position="26"/>
        <end position="52"/>
    </location>
</feature>
<name>A0A554NBG0_9EURY</name>
<dbReference type="AlphaFoldDB" id="A0A554NBG0"/>
<gene>
    <name evidence="2" type="ORF">DP107_07045</name>
</gene>
<comment type="caution">
    <text evidence="2">The sequence shown here is derived from an EMBL/GenBank/DDBJ whole genome shotgun (WGS) entry which is preliminary data.</text>
</comment>
<protein>
    <submittedName>
        <fullName evidence="2">Uncharacterized protein</fullName>
    </submittedName>
</protein>
<reference evidence="2 3" key="1">
    <citation type="submission" date="2018-06" db="EMBL/GenBank/DDBJ databases">
        <title>Natronomonas sp. F16-60 a new haloarchaeon isolated from a solar saltern of Isla Cristina, Huelva, Spain.</title>
        <authorList>
            <person name="Duran-Viseras A."/>
            <person name="Sanchez-Porro C."/>
            <person name="Ventosa A."/>
        </authorList>
    </citation>
    <scope>NUCLEOTIDE SEQUENCE [LARGE SCALE GENOMIC DNA]</scope>
    <source>
        <strain evidence="2 3">F16-60</strain>
    </source>
</reference>
<organism evidence="2 3">
    <name type="scientific">Haloglomus irregulare</name>
    <dbReference type="NCBI Taxonomy" id="2234134"/>
    <lineage>
        <taxon>Archaea</taxon>
        <taxon>Methanobacteriati</taxon>
        <taxon>Methanobacteriota</taxon>
        <taxon>Stenosarchaea group</taxon>
        <taxon>Halobacteria</taxon>
        <taxon>Halobacteriales</taxon>
        <taxon>Natronomonadaceae</taxon>
        <taxon>Haloglomus</taxon>
    </lineage>
</organism>
<dbReference type="InterPro" id="IPR058337">
    <property type="entry name" value="DUF8024"/>
</dbReference>
<dbReference type="Pfam" id="PF26067">
    <property type="entry name" value="DUF8024"/>
    <property type="match status" value="1"/>
</dbReference>
<accession>A0A554NBG0</accession>
<keyword evidence="1" id="KW-0472">Membrane</keyword>
<dbReference type="EMBL" id="QMDX01000003">
    <property type="protein sequence ID" value="TSD14726.1"/>
    <property type="molecule type" value="Genomic_DNA"/>
</dbReference>
<dbReference type="InParanoid" id="A0A554NBG0"/>
<keyword evidence="1" id="KW-1133">Transmembrane helix</keyword>
<dbReference type="Proteomes" id="UP000319894">
    <property type="component" value="Unassembled WGS sequence"/>
</dbReference>
<evidence type="ECO:0000313" key="3">
    <source>
        <dbReference type="Proteomes" id="UP000319894"/>
    </source>
</evidence>
<keyword evidence="1" id="KW-0812">Transmembrane</keyword>
<proteinExistence type="predicted"/>